<feature type="compositionally biased region" description="Basic and acidic residues" evidence="1">
    <location>
        <begin position="51"/>
        <end position="63"/>
    </location>
</feature>
<organism evidence="3 4">
    <name type="scientific">Streptomyces diastatochromogenes</name>
    <dbReference type="NCBI Taxonomy" id="42236"/>
    <lineage>
        <taxon>Bacteria</taxon>
        <taxon>Bacillati</taxon>
        <taxon>Actinomycetota</taxon>
        <taxon>Actinomycetes</taxon>
        <taxon>Kitasatosporales</taxon>
        <taxon>Streptomycetaceae</taxon>
        <taxon>Streptomyces</taxon>
    </lineage>
</organism>
<reference evidence="3 4" key="1">
    <citation type="submission" date="2016-07" db="EMBL/GenBank/DDBJ databases">
        <title>Draft genome of Streptomyces diastatochromogenes.</title>
        <authorList>
            <person name="Podduturi R."/>
            <person name="Lukassen M.B."/>
            <person name="Clausen N."/>
            <person name="Nielsen J.L."/>
            <person name="Jorgensen N.O."/>
        </authorList>
    </citation>
    <scope>NUCLEOTIDE SEQUENCE [LARGE SCALE GENOMIC DNA]</scope>
    <source>
        <strain evidence="3 4">DSM 40608</strain>
    </source>
</reference>
<feature type="chain" id="PRO_5013257703" description="Secreted protein" evidence="2">
    <location>
        <begin position="23"/>
        <end position="127"/>
    </location>
</feature>
<gene>
    <name evidence="3" type="ORF">BEK98_26935</name>
</gene>
<protein>
    <recommendedName>
        <fullName evidence="5">Secreted protein</fullName>
    </recommendedName>
</protein>
<feature type="region of interest" description="Disordered" evidence="1">
    <location>
        <begin position="42"/>
        <end position="127"/>
    </location>
</feature>
<feature type="signal peptide" evidence="2">
    <location>
        <begin position="1"/>
        <end position="22"/>
    </location>
</feature>
<evidence type="ECO:0008006" key="5">
    <source>
        <dbReference type="Google" id="ProtNLM"/>
    </source>
</evidence>
<accession>A0A233S9T0</accession>
<evidence type="ECO:0000256" key="1">
    <source>
        <dbReference type="SAM" id="MobiDB-lite"/>
    </source>
</evidence>
<dbReference type="EMBL" id="MCGQ01000023">
    <property type="protein sequence ID" value="OXY92408.1"/>
    <property type="molecule type" value="Genomic_DNA"/>
</dbReference>
<keyword evidence="2" id="KW-0732">Signal</keyword>
<feature type="compositionally biased region" description="Low complexity" evidence="1">
    <location>
        <begin position="107"/>
        <end position="119"/>
    </location>
</feature>
<comment type="caution">
    <text evidence="3">The sequence shown here is derived from an EMBL/GenBank/DDBJ whole genome shotgun (WGS) entry which is preliminary data.</text>
</comment>
<dbReference type="Proteomes" id="UP000215483">
    <property type="component" value="Unassembled WGS sequence"/>
</dbReference>
<sequence length="127" mass="12860">MAVAVVLLAATVLLHFATPHHSGTTLTGGAVMAPAVEPEPRKLLGPAAVAEHAHSGSDHHAEAPDAPAWLPRAAQPHSEPPVLDEAPGDPDTSSAGSGPAQPRTARDAWNPAAGAAPTPNTLQTFRC</sequence>
<evidence type="ECO:0000313" key="3">
    <source>
        <dbReference type="EMBL" id="OXY92408.1"/>
    </source>
</evidence>
<evidence type="ECO:0000256" key="2">
    <source>
        <dbReference type="SAM" id="SignalP"/>
    </source>
</evidence>
<proteinExistence type="predicted"/>
<evidence type="ECO:0000313" key="4">
    <source>
        <dbReference type="Proteomes" id="UP000215483"/>
    </source>
</evidence>
<name>A0A233S9T0_STRDA</name>
<dbReference type="AlphaFoldDB" id="A0A233S9T0"/>
<keyword evidence="4" id="KW-1185">Reference proteome</keyword>